<dbReference type="AlphaFoldDB" id="A0A7Z7PPR2"/>
<name>A0A7Z7PPR2_9BACT</name>
<accession>A0A7Z7PPR2</accession>
<protein>
    <recommendedName>
        <fullName evidence="3">DUF1015 domain-containing protein</fullName>
    </recommendedName>
</protein>
<organism evidence="1 2">
    <name type="scientific">Mesotoga infera</name>
    <dbReference type="NCBI Taxonomy" id="1236046"/>
    <lineage>
        <taxon>Bacteria</taxon>
        <taxon>Thermotogati</taxon>
        <taxon>Thermotogota</taxon>
        <taxon>Thermotogae</taxon>
        <taxon>Kosmotogales</taxon>
        <taxon>Kosmotogaceae</taxon>
        <taxon>Mesotoga</taxon>
    </lineage>
</organism>
<dbReference type="KEGG" id="minf:MESINF_1914"/>
<dbReference type="Pfam" id="PF06245">
    <property type="entry name" value="DUF1015"/>
    <property type="match status" value="1"/>
</dbReference>
<dbReference type="EMBL" id="LS974202">
    <property type="protein sequence ID" value="SSC13354.1"/>
    <property type="molecule type" value="Genomic_DNA"/>
</dbReference>
<reference evidence="1 2" key="1">
    <citation type="submission" date="2017-01" db="EMBL/GenBank/DDBJ databases">
        <authorList>
            <person name="Erauso G."/>
        </authorList>
    </citation>
    <scope>NUCLEOTIDE SEQUENCE [LARGE SCALE GENOMIC DNA]</scope>
    <source>
        <strain evidence="1">MESINF1</strain>
    </source>
</reference>
<dbReference type="Proteomes" id="UP000250796">
    <property type="component" value="Chromosome MESINF"/>
</dbReference>
<evidence type="ECO:0000313" key="2">
    <source>
        <dbReference type="Proteomes" id="UP000250796"/>
    </source>
</evidence>
<gene>
    <name evidence="1" type="ORF">MESINF_1914</name>
</gene>
<dbReference type="PANTHER" id="PTHR36454">
    <property type="entry name" value="LMO2823 PROTEIN"/>
    <property type="match status" value="1"/>
</dbReference>
<evidence type="ECO:0008006" key="3">
    <source>
        <dbReference type="Google" id="ProtNLM"/>
    </source>
</evidence>
<evidence type="ECO:0000313" key="1">
    <source>
        <dbReference type="EMBL" id="SSC13354.1"/>
    </source>
</evidence>
<proteinExistence type="predicted"/>
<dbReference type="InterPro" id="IPR008323">
    <property type="entry name" value="UCP033563"/>
</dbReference>
<dbReference type="PIRSF" id="PIRSF033563">
    <property type="entry name" value="UCP033563"/>
    <property type="match status" value="1"/>
</dbReference>
<dbReference type="PANTHER" id="PTHR36454:SF1">
    <property type="entry name" value="DUF1015 DOMAIN-CONTAINING PROTEIN"/>
    <property type="match status" value="1"/>
</dbReference>
<sequence>MALSDFRPFRAVRPVAGLEQKVNCPPYDVISFEEAREMGRNPESFIHVIRSEIDLPEETDHYDESVYLKAKENFEKLLSESVLVQEEKPVYYIYWQKMKDHVQVGIVGCASVDEYQQERIKKHELTRQDKEDDRIKHIYTVGANTGLVFLTFRSTEKLEEILSRYVKELELSMRVVDENDVEHRLYAVKDDKRVEELRQSLGEIKNMYIADGHHRAASSSRVRELMKAKNPDHTGEEEYNYFMAVAFPHSHLRIMDYNRVVKDLGGITQDEFIDRVGAVFDISHAPESPYKPVKRHEFGMCLFGKWYLLTARSGTFDENDPVGSLDVDILQRNLLGPVLGIDNPRKDPRIDFVGGIRGLKALENRITNGWAVAFSMFPTSMEELLAVADSGKIMPPKSTWFEPKLRSGLVVHLLK</sequence>
<keyword evidence="2" id="KW-1185">Reference proteome</keyword>